<evidence type="ECO:0000313" key="6">
    <source>
        <dbReference type="EMBL" id="MCB6183971.1"/>
    </source>
</evidence>
<evidence type="ECO:0000256" key="2">
    <source>
        <dbReference type="ARBA" id="ARBA00022603"/>
    </source>
</evidence>
<keyword evidence="7" id="KW-1185">Reference proteome</keyword>
<comment type="similarity">
    <text evidence="1">Belongs to the CFA/CMAS family.</text>
</comment>
<dbReference type="PANTHER" id="PTHR43667:SF2">
    <property type="entry name" value="FATTY ACID C-METHYL TRANSFERASE"/>
    <property type="match status" value="1"/>
</dbReference>
<dbReference type="Proteomes" id="UP001165395">
    <property type="component" value="Unassembled WGS sequence"/>
</dbReference>
<dbReference type="InterPro" id="IPR003333">
    <property type="entry name" value="CMAS"/>
</dbReference>
<dbReference type="PIRSF" id="PIRSF003085">
    <property type="entry name" value="CMAS"/>
    <property type="match status" value="1"/>
</dbReference>
<keyword evidence="2" id="KW-0489">Methyltransferase</keyword>
<gene>
    <name evidence="6" type="ORF">LIN78_10485</name>
</gene>
<name>A0ABS8D7K5_9NEIS</name>
<evidence type="ECO:0000256" key="1">
    <source>
        <dbReference type="ARBA" id="ARBA00010815"/>
    </source>
</evidence>
<evidence type="ECO:0000256" key="3">
    <source>
        <dbReference type="ARBA" id="ARBA00022679"/>
    </source>
</evidence>
<reference evidence="6" key="1">
    <citation type="submission" date="2021-10" db="EMBL/GenBank/DDBJ databases">
        <title>The complete genome sequence of Leeia sp. TBRC 13508.</title>
        <authorList>
            <person name="Charoenyingcharoen P."/>
            <person name="Yukphan P."/>
        </authorList>
    </citation>
    <scope>NUCLEOTIDE SEQUENCE</scope>
    <source>
        <strain evidence="6">TBRC 13508</strain>
    </source>
</reference>
<keyword evidence="3" id="KW-0808">Transferase</keyword>
<keyword evidence="5" id="KW-0443">Lipid metabolism</keyword>
<proteinExistence type="inferred from homology"/>
<dbReference type="Pfam" id="PF02353">
    <property type="entry name" value="CMAS"/>
    <property type="match status" value="1"/>
</dbReference>
<evidence type="ECO:0000256" key="5">
    <source>
        <dbReference type="ARBA" id="ARBA00023098"/>
    </source>
</evidence>
<organism evidence="6 7">
    <name type="scientific">Leeia speluncae</name>
    <dbReference type="NCBI Taxonomy" id="2884804"/>
    <lineage>
        <taxon>Bacteria</taxon>
        <taxon>Pseudomonadati</taxon>
        <taxon>Pseudomonadota</taxon>
        <taxon>Betaproteobacteria</taxon>
        <taxon>Neisseriales</taxon>
        <taxon>Leeiaceae</taxon>
        <taxon>Leeia</taxon>
    </lineage>
</organism>
<keyword evidence="4" id="KW-0949">S-adenosyl-L-methionine</keyword>
<dbReference type="RefSeq" id="WP_227180753.1">
    <property type="nucleotide sequence ID" value="NZ_JAJBZT010000005.1"/>
</dbReference>
<evidence type="ECO:0000256" key="4">
    <source>
        <dbReference type="ARBA" id="ARBA00022691"/>
    </source>
</evidence>
<dbReference type="SUPFAM" id="SSF53335">
    <property type="entry name" value="S-adenosyl-L-methionine-dependent methyltransferases"/>
    <property type="match status" value="1"/>
</dbReference>
<sequence length="405" mass="46645">MKTFLPSLKAEARKSRPLAATVLLGLLAQLKVGHLQVRTPEGELLVFGDLHEPPSAMIRFHQWTAASRILRDGDIGFAESYAAGWVDTPDLTALLRLVLRNEQVLNRVMKAGALTGWWYRIKHLFRQNSKRGSRKNIHAHYDIGNTFYRLWLDESWTYSSAWFNGNFDQPLIDAQTAKYQRMIDQLGLKAGDRVLEVGCGWGGFAEIAAKQGIYVNGVTLSTEQLEFAKSRIEKQGLSQFATFSLCDYRDIEGEFDAIVSIEMFEAVGEKYWPTYFEMVHQRLKPGGKAMIQSITIDETYFDRYRSTTDFIQQYIFPGGMLPTPSGFAKQAASYGLQLKDQLNFGVDYAETLRRWFYRFEQQIHAVRQQGFDERFIRIWRLYLCYCEAGFDEGRTDVCQFLLQKN</sequence>
<comment type="caution">
    <text evidence="6">The sequence shown here is derived from an EMBL/GenBank/DDBJ whole genome shotgun (WGS) entry which is preliminary data.</text>
</comment>
<dbReference type="InterPro" id="IPR050723">
    <property type="entry name" value="CFA/CMAS"/>
</dbReference>
<dbReference type="CDD" id="cd02440">
    <property type="entry name" value="AdoMet_MTases"/>
    <property type="match status" value="1"/>
</dbReference>
<dbReference type="EMBL" id="JAJBZT010000005">
    <property type="protein sequence ID" value="MCB6183971.1"/>
    <property type="molecule type" value="Genomic_DNA"/>
</dbReference>
<evidence type="ECO:0000313" key="7">
    <source>
        <dbReference type="Proteomes" id="UP001165395"/>
    </source>
</evidence>
<dbReference type="Gene3D" id="3.40.50.150">
    <property type="entry name" value="Vaccinia Virus protein VP39"/>
    <property type="match status" value="1"/>
</dbReference>
<dbReference type="InterPro" id="IPR029063">
    <property type="entry name" value="SAM-dependent_MTases_sf"/>
</dbReference>
<protein>
    <submittedName>
        <fullName evidence="6">Cyclopropane-fatty-acyl-phospholipid synthase family protein</fullName>
    </submittedName>
</protein>
<dbReference type="PANTHER" id="PTHR43667">
    <property type="entry name" value="CYCLOPROPANE-FATTY-ACYL-PHOSPHOLIPID SYNTHASE"/>
    <property type="match status" value="1"/>
</dbReference>
<accession>A0ABS8D7K5</accession>